<reference evidence="2 3" key="1">
    <citation type="submission" date="2018-02" db="EMBL/GenBank/DDBJ databases">
        <title>The genomes of Aspergillus section Nigri reveals drivers in fungal speciation.</title>
        <authorList>
            <consortium name="DOE Joint Genome Institute"/>
            <person name="Vesth T.C."/>
            <person name="Nybo J."/>
            <person name="Theobald S."/>
            <person name="Brandl J."/>
            <person name="Frisvad J.C."/>
            <person name="Nielsen K.F."/>
            <person name="Lyhne E.K."/>
            <person name="Kogle M.E."/>
            <person name="Kuo A."/>
            <person name="Riley R."/>
            <person name="Clum A."/>
            <person name="Nolan M."/>
            <person name="Lipzen A."/>
            <person name="Salamov A."/>
            <person name="Henrissat B."/>
            <person name="Wiebenga A."/>
            <person name="De vries R.P."/>
            <person name="Grigoriev I.V."/>
            <person name="Mortensen U.H."/>
            <person name="Andersen M.R."/>
            <person name="Baker S.E."/>
        </authorList>
    </citation>
    <scope>NUCLEOTIDE SEQUENCE [LARGE SCALE GENOMIC DNA]</scope>
    <source>
        <strain evidence="2 3">CBS 313.89</strain>
    </source>
</reference>
<evidence type="ECO:0000256" key="1">
    <source>
        <dbReference type="SAM" id="MobiDB-lite"/>
    </source>
</evidence>
<dbReference type="RefSeq" id="XP_040806776.1">
    <property type="nucleotide sequence ID" value="XM_040949787.1"/>
</dbReference>
<feature type="region of interest" description="Disordered" evidence="1">
    <location>
        <begin position="326"/>
        <end position="360"/>
    </location>
</feature>
<dbReference type="OrthoDB" id="4157036at2759"/>
<dbReference type="Proteomes" id="UP000249789">
    <property type="component" value="Unassembled WGS sequence"/>
</dbReference>
<gene>
    <name evidence="2" type="ORF">BO72DRAFT_523553</name>
</gene>
<sequence>MVLQDQGQGHQSDFPGNDEVFSSGRAAAVSMARYSHLEFADSIPSEESYIFDAIRAYSSSDEVSHRQGSVRQIHRDLDSRLVAHTTTFPPPPTGQDTGRSRQPQQQQQPQPCRQPRYLREKETSSPGWHPYTANNSRILSVNEGRAIVAAPQDESLKPNLFDVLHLRKPTTSLNDTDKASKSSYWPEQDCPANPVYPAFPPPIRSPTPPGLPTFGTPEAVNYSSQFQVRSATVGDSQNPQAASGSSSRFYDGGGASGRTRTASYGDKIRRIFSFTSSTPPQPQQQAPTVARAEDGTAVQGRFPYRQSGHGVGVVRRMEDHAFHQRALSPALEENTPDLSSPTQDRKLKREQSNSPQREVPWRMTPAYVGPVASHHSARGRFSSVSRLPAHDSLQRPGSANTGYTTSRVESFYTCASQLFRPAPSRQPLSTVNDQACEIAPQEPVACSLIPTESPTTSARPDPCVLACKPSGSWLKLLSIGHSCLSCCLGAGNDPDSAVYSSTSSRETYETARSHTSNEIAVEPDREDEAAEAPNSAPRTIQWFSEAWKSVHEYALRNVGTIGRILD</sequence>
<dbReference type="VEuPathDB" id="FungiDB:BO72DRAFT_523553"/>
<feature type="compositionally biased region" description="Low complexity" evidence="1">
    <location>
        <begin position="100"/>
        <end position="115"/>
    </location>
</feature>
<dbReference type="EMBL" id="KZ824621">
    <property type="protein sequence ID" value="RAK82766.1"/>
    <property type="molecule type" value="Genomic_DNA"/>
</dbReference>
<evidence type="ECO:0000313" key="2">
    <source>
        <dbReference type="EMBL" id="RAK82766.1"/>
    </source>
</evidence>
<dbReference type="AlphaFoldDB" id="A0A8G1S3C4"/>
<name>A0A8G1S3C4_9EURO</name>
<proteinExistence type="predicted"/>
<feature type="region of interest" description="Disordered" evidence="1">
    <location>
        <begin position="83"/>
        <end position="131"/>
    </location>
</feature>
<keyword evidence="3" id="KW-1185">Reference proteome</keyword>
<protein>
    <submittedName>
        <fullName evidence="2">Uncharacterized protein</fullName>
    </submittedName>
</protein>
<accession>A0A8G1S3C4</accession>
<dbReference type="GeneID" id="63867122"/>
<organism evidence="2 3">
    <name type="scientific">Aspergillus fijiensis CBS 313.89</name>
    <dbReference type="NCBI Taxonomy" id="1448319"/>
    <lineage>
        <taxon>Eukaryota</taxon>
        <taxon>Fungi</taxon>
        <taxon>Dikarya</taxon>
        <taxon>Ascomycota</taxon>
        <taxon>Pezizomycotina</taxon>
        <taxon>Eurotiomycetes</taxon>
        <taxon>Eurotiomycetidae</taxon>
        <taxon>Eurotiales</taxon>
        <taxon>Aspergillaceae</taxon>
        <taxon>Aspergillus</taxon>
    </lineage>
</organism>
<feature type="compositionally biased region" description="Polar residues" evidence="1">
    <location>
        <begin position="230"/>
        <end position="248"/>
    </location>
</feature>
<evidence type="ECO:0000313" key="3">
    <source>
        <dbReference type="Proteomes" id="UP000249789"/>
    </source>
</evidence>
<feature type="region of interest" description="Disordered" evidence="1">
    <location>
        <begin position="230"/>
        <end position="305"/>
    </location>
</feature>